<dbReference type="PROSITE" id="PS51257">
    <property type="entry name" value="PROKAR_LIPOPROTEIN"/>
    <property type="match status" value="1"/>
</dbReference>
<dbReference type="Proteomes" id="UP001501510">
    <property type="component" value="Unassembled WGS sequence"/>
</dbReference>
<proteinExistence type="predicted"/>
<protein>
    <recommendedName>
        <fullName evidence="3">Lipoprotein</fullName>
    </recommendedName>
</protein>
<comment type="caution">
    <text evidence="1">The sequence shown here is derived from an EMBL/GenBank/DDBJ whole genome shotgun (WGS) entry which is preliminary data.</text>
</comment>
<name>A0ABP3UGT3_9CLOT</name>
<accession>A0ABP3UGT3</accession>
<dbReference type="EMBL" id="BAAACG010000001">
    <property type="protein sequence ID" value="GAA0732778.1"/>
    <property type="molecule type" value="Genomic_DNA"/>
</dbReference>
<organism evidence="1 2">
    <name type="scientific">Clostridium oceanicum</name>
    <dbReference type="NCBI Taxonomy" id="1543"/>
    <lineage>
        <taxon>Bacteria</taxon>
        <taxon>Bacillati</taxon>
        <taxon>Bacillota</taxon>
        <taxon>Clostridia</taxon>
        <taxon>Eubacteriales</taxon>
        <taxon>Clostridiaceae</taxon>
        <taxon>Clostridium</taxon>
    </lineage>
</organism>
<dbReference type="RefSeq" id="WP_343758093.1">
    <property type="nucleotide sequence ID" value="NZ_BAAACG010000001.1"/>
</dbReference>
<evidence type="ECO:0000313" key="1">
    <source>
        <dbReference type="EMBL" id="GAA0732778.1"/>
    </source>
</evidence>
<keyword evidence="2" id="KW-1185">Reference proteome</keyword>
<evidence type="ECO:0008006" key="3">
    <source>
        <dbReference type="Google" id="ProtNLM"/>
    </source>
</evidence>
<gene>
    <name evidence="1" type="ORF">GCM10008906_02840</name>
</gene>
<evidence type="ECO:0000313" key="2">
    <source>
        <dbReference type="Proteomes" id="UP001501510"/>
    </source>
</evidence>
<sequence length="125" mass="14357">MKRKLTLLVILSIFLLSLTGCIIKNESSAHYTLKKGSKITDTYDYTVEDNFKGMKLKINLILTKGKVKFTLKDPEGNIQWSETVTSNKPLKETKKFNKKVGKWTLKFENINKSGEGKLNLQFNRL</sequence>
<reference evidence="2" key="1">
    <citation type="journal article" date="2019" name="Int. J. Syst. Evol. Microbiol.">
        <title>The Global Catalogue of Microorganisms (GCM) 10K type strain sequencing project: providing services to taxonomists for standard genome sequencing and annotation.</title>
        <authorList>
            <consortium name="The Broad Institute Genomics Platform"/>
            <consortium name="The Broad Institute Genome Sequencing Center for Infectious Disease"/>
            <person name="Wu L."/>
            <person name="Ma J."/>
        </authorList>
    </citation>
    <scope>NUCLEOTIDE SEQUENCE [LARGE SCALE GENOMIC DNA]</scope>
    <source>
        <strain evidence="2">JCM 1407</strain>
    </source>
</reference>